<evidence type="ECO:0000313" key="1">
    <source>
        <dbReference type="EMBL" id="KAK0430783.1"/>
    </source>
</evidence>
<dbReference type="Gene3D" id="1.10.443.10">
    <property type="entry name" value="Intergrase catalytic core"/>
    <property type="match status" value="1"/>
</dbReference>
<protein>
    <submittedName>
        <fullName evidence="1">DNA breaking-rejoining enzyme</fullName>
    </submittedName>
</protein>
<dbReference type="AlphaFoldDB" id="A0AA39IXP5"/>
<organism evidence="1 2">
    <name type="scientific">Armillaria borealis</name>
    <dbReference type="NCBI Taxonomy" id="47425"/>
    <lineage>
        <taxon>Eukaryota</taxon>
        <taxon>Fungi</taxon>
        <taxon>Dikarya</taxon>
        <taxon>Basidiomycota</taxon>
        <taxon>Agaricomycotina</taxon>
        <taxon>Agaricomycetes</taxon>
        <taxon>Agaricomycetidae</taxon>
        <taxon>Agaricales</taxon>
        <taxon>Marasmiineae</taxon>
        <taxon>Physalacriaceae</taxon>
        <taxon>Armillaria</taxon>
    </lineage>
</organism>
<sequence>MYGVNRKLDNAQRSFSHAEKLCAAITYSFQGAGGHGRTAWDRVTAAGNPSISKLVSSYMLRDTPMSTRAITAASSIFYLQLYDHNHLQQNWNNTSLQPGNWCGGNMCRLLQAVYLVAFTCLLCINEIEPFVLRTLPAKMSHLCPVRALAQWIQASKIYYDRPILAKNSPMITEVFLELFHNNLFDIEISLYAYGTHSFRRGGCQWLSVDLHWSIWRICEWGGWSTDFTHLMIVKYLISWNDDPILQ</sequence>
<comment type="caution">
    <text evidence="1">The sequence shown here is derived from an EMBL/GenBank/DDBJ whole genome shotgun (WGS) entry which is preliminary data.</text>
</comment>
<evidence type="ECO:0000313" key="2">
    <source>
        <dbReference type="Proteomes" id="UP001175226"/>
    </source>
</evidence>
<dbReference type="GO" id="GO:0015074">
    <property type="term" value="P:DNA integration"/>
    <property type="evidence" value="ECO:0007669"/>
    <property type="project" value="InterPro"/>
</dbReference>
<gene>
    <name evidence="1" type="ORF">EV421DRAFT_1893476</name>
</gene>
<accession>A0AA39IXP5</accession>
<keyword evidence="2" id="KW-1185">Reference proteome</keyword>
<proteinExistence type="predicted"/>
<dbReference type="EMBL" id="JAUEPT010000133">
    <property type="protein sequence ID" value="KAK0430783.1"/>
    <property type="molecule type" value="Genomic_DNA"/>
</dbReference>
<dbReference type="GO" id="GO:0003677">
    <property type="term" value="F:DNA binding"/>
    <property type="evidence" value="ECO:0007669"/>
    <property type="project" value="InterPro"/>
</dbReference>
<dbReference type="InterPro" id="IPR013762">
    <property type="entry name" value="Integrase-like_cat_sf"/>
</dbReference>
<reference evidence="1" key="1">
    <citation type="submission" date="2023-06" db="EMBL/GenBank/DDBJ databases">
        <authorList>
            <consortium name="Lawrence Berkeley National Laboratory"/>
            <person name="Ahrendt S."/>
            <person name="Sahu N."/>
            <person name="Indic B."/>
            <person name="Wong-Bajracharya J."/>
            <person name="Merenyi Z."/>
            <person name="Ke H.-M."/>
            <person name="Monk M."/>
            <person name="Kocsube S."/>
            <person name="Drula E."/>
            <person name="Lipzen A."/>
            <person name="Balint B."/>
            <person name="Henrissat B."/>
            <person name="Andreopoulos B."/>
            <person name="Martin F.M."/>
            <person name="Harder C.B."/>
            <person name="Rigling D."/>
            <person name="Ford K.L."/>
            <person name="Foster G.D."/>
            <person name="Pangilinan J."/>
            <person name="Papanicolaou A."/>
            <person name="Barry K."/>
            <person name="LaButti K."/>
            <person name="Viragh M."/>
            <person name="Koriabine M."/>
            <person name="Yan M."/>
            <person name="Riley R."/>
            <person name="Champramary S."/>
            <person name="Plett K.L."/>
            <person name="Tsai I.J."/>
            <person name="Slot J."/>
            <person name="Sipos G."/>
            <person name="Plett J."/>
            <person name="Nagy L.G."/>
            <person name="Grigoriev I.V."/>
        </authorList>
    </citation>
    <scope>NUCLEOTIDE SEQUENCE</scope>
    <source>
        <strain evidence="1">FPL87.14</strain>
    </source>
</reference>
<dbReference type="GO" id="GO:0006310">
    <property type="term" value="P:DNA recombination"/>
    <property type="evidence" value="ECO:0007669"/>
    <property type="project" value="InterPro"/>
</dbReference>
<name>A0AA39IXP5_9AGAR</name>
<dbReference type="Proteomes" id="UP001175226">
    <property type="component" value="Unassembled WGS sequence"/>
</dbReference>